<evidence type="ECO:0000313" key="8">
    <source>
        <dbReference type="RefSeq" id="XP_031376651.1"/>
    </source>
</evidence>
<evidence type="ECO:0000259" key="5">
    <source>
        <dbReference type="Pfam" id="PF00931"/>
    </source>
</evidence>
<feature type="domain" description="NB-ARC" evidence="5">
    <location>
        <begin position="167"/>
        <end position="320"/>
    </location>
</feature>
<evidence type="ECO:0000256" key="2">
    <source>
        <dbReference type="ARBA" id="ARBA00022741"/>
    </source>
</evidence>
<dbReference type="PRINTS" id="PR00364">
    <property type="entry name" value="DISEASERSIST"/>
</dbReference>
<feature type="domain" description="Disease resistance protein At4g27190-like leucine-rich repeats" evidence="6">
    <location>
        <begin position="2067"/>
        <end position="2212"/>
    </location>
</feature>
<dbReference type="PANTHER" id="PTHR33463">
    <property type="entry name" value="NB-ARC DOMAIN-CONTAINING PROTEIN-RELATED"/>
    <property type="match status" value="1"/>
</dbReference>
<keyword evidence="3" id="KW-0611">Plant defense</keyword>
<proteinExistence type="inferred from homology"/>
<dbReference type="SUPFAM" id="SSF52540">
    <property type="entry name" value="P-loop containing nucleoside triphosphate hydrolases"/>
    <property type="match status" value="1"/>
</dbReference>
<dbReference type="GO" id="GO:0043531">
    <property type="term" value="F:ADP binding"/>
    <property type="evidence" value="ECO:0007669"/>
    <property type="project" value="InterPro"/>
</dbReference>
<dbReference type="GO" id="GO:0006952">
    <property type="term" value="P:defense response"/>
    <property type="evidence" value="ECO:0007669"/>
    <property type="project" value="UniProtKB-KW"/>
</dbReference>
<dbReference type="Gene3D" id="1.10.8.430">
    <property type="entry name" value="Helical domain of apoptotic protease-activating factors"/>
    <property type="match status" value="1"/>
</dbReference>
<dbReference type="OrthoDB" id="1898799at2759"/>
<reference evidence="8" key="2">
    <citation type="submission" date="2025-08" db="UniProtKB">
        <authorList>
            <consortium name="RefSeq"/>
        </authorList>
    </citation>
    <scope>IDENTIFICATION</scope>
    <source>
        <tissue evidence="8">Leaf</tissue>
    </source>
</reference>
<organism evidence="7 8">
    <name type="scientific">Punica granatum</name>
    <name type="common">Pomegranate</name>
    <dbReference type="NCBI Taxonomy" id="22663"/>
    <lineage>
        <taxon>Eukaryota</taxon>
        <taxon>Viridiplantae</taxon>
        <taxon>Streptophyta</taxon>
        <taxon>Embryophyta</taxon>
        <taxon>Tracheophyta</taxon>
        <taxon>Spermatophyta</taxon>
        <taxon>Magnoliopsida</taxon>
        <taxon>eudicotyledons</taxon>
        <taxon>Gunneridae</taxon>
        <taxon>Pentapetalae</taxon>
        <taxon>rosids</taxon>
        <taxon>malvids</taxon>
        <taxon>Myrtales</taxon>
        <taxon>Lythraceae</taxon>
        <taxon>Punica</taxon>
    </lineage>
</organism>
<keyword evidence="7" id="KW-1185">Reference proteome</keyword>
<feature type="domain" description="Disease resistance protein At4g27190-like leucine-rich repeats" evidence="6">
    <location>
        <begin position="1912"/>
        <end position="2015"/>
    </location>
</feature>
<accession>A0A6P8C4J4</accession>
<feature type="domain" description="Disease resistance protein At4g27190-like leucine-rich repeats" evidence="6">
    <location>
        <begin position="1571"/>
        <end position="1652"/>
    </location>
</feature>
<dbReference type="GO" id="GO:0005524">
    <property type="term" value="F:ATP binding"/>
    <property type="evidence" value="ECO:0007669"/>
    <property type="project" value="UniProtKB-KW"/>
</dbReference>
<dbReference type="InterPro" id="IPR002182">
    <property type="entry name" value="NB-ARC"/>
</dbReference>
<feature type="domain" description="Disease resistance protein At4g27190-like leucine-rich repeats" evidence="6">
    <location>
        <begin position="2677"/>
        <end position="2787"/>
    </location>
</feature>
<evidence type="ECO:0000256" key="3">
    <source>
        <dbReference type="ARBA" id="ARBA00022821"/>
    </source>
</evidence>
<keyword evidence="2" id="KW-0547">Nucleotide-binding</keyword>
<dbReference type="InterPro" id="IPR050905">
    <property type="entry name" value="Plant_NBS-LRR"/>
</dbReference>
<dbReference type="PANTHER" id="PTHR33463:SF145">
    <property type="entry name" value="NB-ARC DOMAIN-CONTAINING PROTEIN"/>
    <property type="match status" value="1"/>
</dbReference>
<dbReference type="Proteomes" id="UP000515151">
    <property type="component" value="Chromosome 1"/>
</dbReference>
<dbReference type="Gene3D" id="3.80.10.10">
    <property type="entry name" value="Ribonuclease Inhibitor"/>
    <property type="match status" value="9"/>
</dbReference>
<dbReference type="InterPro" id="IPR042197">
    <property type="entry name" value="Apaf_helical"/>
</dbReference>
<feature type="domain" description="Disease resistance protein At4g27190-like leucine-rich repeats" evidence="6">
    <location>
        <begin position="1800"/>
        <end position="1910"/>
    </location>
</feature>
<dbReference type="SUPFAM" id="SSF52047">
    <property type="entry name" value="RNI-like"/>
    <property type="match status" value="2"/>
</dbReference>
<dbReference type="Pfam" id="PF00931">
    <property type="entry name" value="NB-ARC"/>
    <property type="match status" value="1"/>
</dbReference>
<dbReference type="InterPro" id="IPR032675">
    <property type="entry name" value="LRR_dom_sf"/>
</dbReference>
<dbReference type="GeneID" id="116192285"/>
<keyword evidence="4" id="KW-0067">ATP-binding</keyword>
<dbReference type="SUPFAM" id="SSF52058">
    <property type="entry name" value="L domain-like"/>
    <property type="match status" value="3"/>
</dbReference>
<comment type="similarity">
    <text evidence="1">Belongs to the disease resistance NB-LRR family.</text>
</comment>
<dbReference type="Pfam" id="PF23247">
    <property type="entry name" value="LRR_RPS2"/>
    <property type="match status" value="9"/>
</dbReference>
<feature type="domain" description="Disease resistance protein At4g27190-like leucine-rich repeats" evidence="6">
    <location>
        <begin position="1321"/>
        <end position="1475"/>
    </location>
</feature>
<feature type="domain" description="Disease resistance protein At4g27190-like leucine-rich repeats" evidence="6">
    <location>
        <begin position="822"/>
        <end position="944"/>
    </location>
</feature>
<evidence type="ECO:0000256" key="4">
    <source>
        <dbReference type="ARBA" id="ARBA00022840"/>
    </source>
</evidence>
<dbReference type="RefSeq" id="XP_031376651.1">
    <property type="nucleotide sequence ID" value="XM_031520791.1"/>
</dbReference>
<dbReference type="InterPro" id="IPR027417">
    <property type="entry name" value="P-loop_NTPase"/>
</dbReference>
<evidence type="ECO:0000313" key="7">
    <source>
        <dbReference type="Proteomes" id="UP000515151"/>
    </source>
</evidence>
<sequence length="2875" mass="324447">MDPSPLVAEVFRLTVEPACRQLGYMLRSKTHVNELKGGVGKLVNARERVQHAVNEAILKGEWIEGDVQSWLNKTDELTESARKVIADVESKKSCLHFIPNPVACHQLGRKARNVADDIQEHCGKGEKFNQISYHDAQTTEAAATLPSSSSGTSAQPPVLLDSRALIMSKIMEALTDNNVRRIGVHGMGGVGKTTLLDEVERKAKASKRFDKVIRKLISKNPNVGVIRAEINHILGQLDKKDNGGGSGKKKAFIILDDLWEEHHLTRIEIEDNSYQNVEVKLLLTSRNEDLLADKMDCQPNLHLPPLGPEETAKLFAAIAGDEFGDPKTDTLAAKLVKICEGLPILILPLARMLKNKALSTLEEAVEHIKKSEAVYSTLELSYQSLEEEKYKELFLLCGLMGNQNIPVRNLLKHSIGLGSFDGTNVVERARREMVESLRKLKASSLLLQGDDNDHVRIHDVVREFSTKIANKNDRHLVCSDDKDLQVCPAESLEKITTISLPRREMVESLRIQASSLLLQGDDNDHVKIHDVFREFSTKLANKDGRHLVFSDDKDLQVGPAKSPEEITTISLPHVAIQTLRQHVSNYPNLTTFISHAGDYTNAQGDDFNAQNSISKGNRFEVPDSFFEGMRKLRVLDIRSANFTSLPSSVHLLQNLTTLCLDNCVIEDISIIGKLKGLQVLSFMGSEIEHLPKEVGELTNLVLLDLSKCSKLKVIEQGVMERLTKLEDLYLEESFDQWEGEGDAAQVNARLAELNNMPWLRTLDVRVSNPKLLHQDLPFGKLERHRILVGGKWDWSGSYEELRTMKLEVVRSDVLSQQWLQLNLQKVQDLHLYGISEGTCLSVHALCVEGFMQLKHLRVESSTAFQYIVSSAKWLAHDAFTRLESLLVKHLDNLEKICHGLVTPLSFGRLKVIKVERCGKLKNMFSLSLMESLSQLEEIDVYDCKMMQAVVLDESKDDDDEEKVASGCWECYSTTKSLFCGPRIAGPELPQESDQISRTKRIPALFTKRTEGGYKGKRVVELANLRRLTLRFLPEITTFFTRANPQKPQEIARDIFVDGQQVWLPKLQSLKIYELPKLKELLSRSETEPSMGLTMSNLQSLEVRYCDQLSKVFDSNLLMELRSLESLEITNCDMLTEVFNLEGINTKRGSNDGILPQLCKIMLFLLPKLSCIWSKCPRGEVAAFQNLRELKVSRCDELRYLFTPSMAKATAKLTELDVERCDKMEAIIMDEDHGKMESASSCNIKEFPSLKVLLIFECCKLKEFYSIKGDSNPTFRFPLCCGEKERDHHQVAVNSTKTVFFNRMVLLPRLMEMTLCLVGDFEKIWDNNELPETETSSNFSKLETISVGGCKKLRTVFPLTSTEKRWQNLKEVDIGPCEFLESVFEVDVNGREHSDKKEKRTAAIMLPELQKLDLFWLPKLKCVVFDEKVSKTKTVVGFPNLTGITVVGCDCLTDLIPLTTATTLLKLETLKIKGCKGMREVVSRRDGKADQMDEIIIPRLRSLELSSLESLEYFFYGSSPPFRFPSLKDLEITGCSEMKGFIAEPPNGGPQLQDDDVASQGLFNEKVFLPNLEKLQIIGIKLRALWKKQLSPGTFCKLKHLKVERCTELLSIVPSFMRKRLRNLECLKVDDCSSSECIYEGLDAGDSSTSARMNRQTYPEDEAYLEKLQGLHVFDCLKLRYIIGSRDGKCIHVAPGIVILPKLTTLELKKLPALCKFWQGSLCTLELPSLNKWLVRECGSLEEAVSDAVDILPQDLDDQIDVVIQQKRLPAAIPDLPILDSTDWNDELIEHILSVRQSHLEVLHGVRFLAVEKFVVRSAIYASSLVFKLKLEELILADASLEVLFTCEVAPSALVNKDNPRNVVAAPLRRLKLVRCPELFNIWKGDEFTFSKHLETLRVSECAKLISLLPPLTTFQNLTSLEVSKCHRLKALLTVSTVKSLPKLAEISVVECDALTEIVACGESGDSDVQEEIAFSRLEVLELDCLMSIKHFCSGSHGLKLPWLTKLTMVGCPEMKIFCQGDISTPKLQDIELRDRWNRAESYKLYSDLNTTMKKLFSEKTLLSSMHSLKISESIEWKEIWLGTGSLPSGTFGALRSLTIEDCGFLTVAAVPSHISLLFQWLEKLEIRNCGAVQEVFEPPRADDAKVYFSLLELHLRDLLKLRLIFPKDFHRTFSFEQLNTLQVHNCSCLLNILTPNMVPHLESLRKIKIKDCTMLEEIITKEKEDEEILESKIWFPNLQDIVIHGLAALKSFYPGDCRLEFPSLEKMTIKNCPEMVRFAHPTASIREDDDVSNTRDVIDQEIASQPAFFSEKVLFPDLKELTLSGLGNLSTIWHNEFSGDSFRRLEEINIESCGMLRKVFPPITVQRCMCLKTLIVAECDSLEVVFDLVGLAAMVDNGDEIHEDNEQGEASRVASLGKLEISRLPKLRSLWNVDKEGFVSFENLKEVHVRECPKLVNLFPVSIARGLTRLESLNIEECGLEWIVAKGEEAIRRFVFLEATFLKLWRLPKLEGFYPRVHTSEWPMLKQMVVHGCNKVEVFASGCGCLHQTSAEGREFAVKPPLFSVDKDAFPNLLSLSIEAMAEIWPHQFSREIFPKLKNLKINNSKDLAADLPAYRLQNLCKLVLSKCHFKDIESHEGSPVKGITGQHVHQVPNNGALPHLGVLQVSECSGLANLDQLPLSFQSLMVLKVSACHELLCLMSSAKAKSLIRLTHMTIENCRVMEEVVANEGYVETNDEITFEQLQKLTLSSLSELSSFSRGNFNVKFPSLWKVSLSECPKMELFFHGTLSTPMLEIFQISGKAIFLHDHNLNAAMLERSQATGGQLKRQSEVEQHHGALLINKQELCSLDGIPLSENKQRWIDQVSLLETRVTVNR</sequence>
<protein>
    <submittedName>
        <fullName evidence="8">Uncharacterized protein LOC116192285 isoform X1</fullName>
    </submittedName>
</protein>
<feature type="domain" description="Disease resistance protein At4g27190-like leucine-rich repeats" evidence="6">
    <location>
        <begin position="2318"/>
        <end position="2479"/>
    </location>
</feature>
<reference evidence="7" key="1">
    <citation type="journal article" date="2020" name="Plant Biotechnol. J.">
        <title>The pomegranate (Punica granatum L.) draft genome dissects genetic divergence between soft- and hard-seeded cultivars.</title>
        <authorList>
            <person name="Luo X."/>
            <person name="Li H."/>
            <person name="Wu Z."/>
            <person name="Yao W."/>
            <person name="Zhao P."/>
            <person name="Cao D."/>
            <person name="Yu H."/>
            <person name="Li K."/>
            <person name="Poudel K."/>
            <person name="Zhao D."/>
            <person name="Zhang F."/>
            <person name="Xia X."/>
            <person name="Chen L."/>
            <person name="Wang Q."/>
            <person name="Jing D."/>
            <person name="Cao S."/>
        </authorList>
    </citation>
    <scope>NUCLEOTIDE SEQUENCE [LARGE SCALE GENOMIC DNA]</scope>
    <source>
        <strain evidence="7">cv. Tunisia</strain>
    </source>
</reference>
<dbReference type="InterPro" id="IPR057135">
    <property type="entry name" value="At4g27190-like_LRR"/>
</dbReference>
<gene>
    <name evidence="8" type="primary">LOC116192285</name>
</gene>
<name>A0A6P8C4J4_PUNGR</name>
<dbReference type="Gene3D" id="3.40.50.300">
    <property type="entry name" value="P-loop containing nucleotide triphosphate hydrolases"/>
    <property type="match status" value="1"/>
</dbReference>
<evidence type="ECO:0000259" key="6">
    <source>
        <dbReference type="Pfam" id="PF23247"/>
    </source>
</evidence>
<feature type="domain" description="Disease resistance protein At4g27190-like leucine-rich repeats" evidence="6">
    <location>
        <begin position="1092"/>
        <end position="1221"/>
    </location>
</feature>
<evidence type="ECO:0000256" key="1">
    <source>
        <dbReference type="ARBA" id="ARBA00008894"/>
    </source>
</evidence>